<protein>
    <submittedName>
        <fullName evidence="2">Uncharacterized protein</fullName>
    </submittedName>
</protein>
<organism evidence="2 3">
    <name type="scientific">Allomyces macrogynus (strain ATCC 38327)</name>
    <name type="common">Allomyces javanicus var. macrogynus</name>
    <dbReference type="NCBI Taxonomy" id="578462"/>
    <lineage>
        <taxon>Eukaryota</taxon>
        <taxon>Fungi</taxon>
        <taxon>Fungi incertae sedis</taxon>
        <taxon>Blastocladiomycota</taxon>
        <taxon>Blastocladiomycetes</taxon>
        <taxon>Blastocladiales</taxon>
        <taxon>Blastocladiaceae</taxon>
        <taxon>Allomyces</taxon>
    </lineage>
</organism>
<sequence length="116" mass="12408">MMVQAHVQHGADVDGSLRHISAFAKWILSAPRRGNNGGATMRLDEGQAENAHLEESAEMNDHDVENGDGSADGLRHTFHIFASAQLLEGTGFQQLLEQAFGLIEDVQATAVEVGGV</sequence>
<feature type="region of interest" description="Disordered" evidence="1">
    <location>
        <begin position="35"/>
        <end position="70"/>
    </location>
</feature>
<dbReference type="AlphaFoldDB" id="A0A0L0T083"/>
<keyword evidence="3" id="KW-1185">Reference proteome</keyword>
<dbReference type="EMBL" id="GG745355">
    <property type="protein sequence ID" value="KNE67984.1"/>
    <property type="molecule type" value="Genomic_DNA"/>
</dbReference>
<evidence type="ECO:0000313" key="2">
    <source>
        <dbReference type="EMBL" id="KNE67984.1"/>
    </source>
</evidence>
<evidence type="ECO:0000256" key="1">
    <source>
        <dbReference type="SAM" id="MobiDB-lite"/>
    </source>
</evidence>
<reference evidence="2 3" key="1">
    <citation type="submission" date="2009-11" db="EMBL/GenBank/DDBJ databases">
        <title>Annotation of Allomyces macrogynus ATCC 38327.</title>
        <authorList>
            <consortium name="The Broad Institute Genome Sequencing Platform"/>
            <person name="Russ C."/>
            <person name="Cuomo C."/>
            <person name="Burger G."/>
            <person name="Gray M.W."/>
            <person name="Holland P.W.H."/>
            <person name="King N."/>
            <person name="Lang F.B.F."/>
            <person name="Roger A.J."/>
            <person name="Ruiz-Trillo I."/>
            <person name="Young S.K."/>
            <person name="Zeng Q."/>
            <person name="Gargeya S."/>
            <person name="Fitzgerald M."/>
            <person name="Haas B."/>
            <person name="Abouelleil A."/>
            <person name="Alvarado L."/>
            <person name="Arachchi H.M."/>
            <person name="Berlin A."/>
            <person name="Chapman S.B."/>
            <person name="Gearin G."/>
            <person name="Goldberg J."/>
            <person name="Griggs A."/>
            <person name="Gujja S."/>
            <person name="Hansen M."/>
            <person name="Heiman D."/>
            <person name="Howarth C."/>
            <person name="Larimer J."/>
            <person name="Lui A."/>
            <person name="MacDonald P.J.P."/>
            <person name="McCowen C."/>
            <person name="Montmayeur A."/>
            <person name="Murphy C."/>
            <person name="Neiman D."/>
            <person name="Pearson M."/>
            <person name="Priest M."/>
            <person name="Roberts A."/>
            <person name="Saif S."/>
            <person name="Shea T."/>
            <person name="Sisk P."/>
            <person name="Stolte C."/>
            <person name="Sykes S."/>
            <person name="Wortman J."/>
            <person name="Nusbaum C."/>
            <person name="Birren B."/>
        </authorList>
    </citation>
    <scope>NUCLEOTIDE SEQUENCE [LARGE SCALE GENOMIC DNA]</scope>
    <source>
        <strain evidence="2 3">ATCC 38327</strain>
    </source>
</reference>
<reference evidence="3" key="2">
    <citation type="submission" date="2009-11" db="EMBL/GenBank/DDBJ databases">
        <title>The Genome Sequence of Allomyces macrogynus strain ATCC 38327.</title>
        <authorList>
            <consortium name="The Broad Institute Genome Sequencing Platform"/>
            <person name="Russ C."/>
            <person name="Cuomo C."/>
            <person name="Shea T."/>
            <person name="Young S.K."/>
            <person name="Zeng Q."/>
            <person name="Koehrsen M."/>
            <person name="Haas B."/>
            <person name="Borodovsky M."/>
            <person name="Guigo R."/>
            <person name="Alvarado L."/>
            <person name="Berlin A."/>
            <person name="Borenstein D."/>
            <person name="Chen Z."/>
            <person name="Engels R."/>
            <person name="Freedman E."/>
            <person name="Gellesch M."/>
            <person name="Goldberg J."/>
            <person name="Griggs A."/>
            <person name="Gujja S."/>
            <person name="Heiman D."/>
            <person name="Hepburn T."/>
            <person name="Howarth C."/>
            <person name="Jen D."/>
            <person name="Larson L."/>
            <person name="Lewis B."/>
            <person name="Mehta T."/>
            <person name="Park D."/>
            <person name="Pearson M."/>
            <person name="Roberts A."/>
            <person name="Saif S."/>
            <person name="Shenoy N."/>
            <person name="Sisk P."/>
            <person name="Stolte C."/>
            <person name="Sykes S."/>
            <person name="Walk T."/>
            <person name="White J."/>
            <person name="Yandava C."/>
            <person name="Burger G."/>
            <person name="Gray M.W."/>
            <person name="Holland P.W.H."/>
            <person name="King N."/>
            <person name="Lang F.B.F."/>
            <person name="Roger A.J."/>
            <person name="Ruiz-Trillo I."/>
            <person name="Lander E."/>
            <person name="Nusbaum C."/>
        </authorList>
    </citation>
    <scope>NUCLEOTIDE SEQUENCE [LARGE SCALE GENOMIC DNA]</scope>
    <source>
        <strain evidence="3">ATCC 38327</strain>
    </source>
</reference>
<feature type="compositionally biased region" description="Basic and acidic residues" evidence="1">
    <location>
        <begin position="51"/>
        <end position="65"/>
    </location>
</feature>
<evidence type="ECO:0000313" key="3">
    <source>
        <dbReference type="Proteomes" id="UP000054350"/>
    </source>
</evidence>
<accession>A0A0L0T083</accession>
<proteinExistence type="predicted"/>
<gene>
    <name evidence="2" type="ORF">AMAG_19824</name>
</gene>
<dbReference type="Proteomes" id="UP000054350">
    <property type="component" value="Unassembled WGS sequence"/>
</dbReference>
<name>A0A0L0T083_ALLM3</name>
<dbReference type="VEuPathDB" id="FungiDB:AMAG_19824"/>